<comment type="caution">
    <text evidence="1">The sequence shown here is derived from an EMBL/GenBank/DDBJ whole genome shotgun (WGS) entry which is preliminary data.</text>
</comment>
<evidence type="ECO:0000313" key="2">
    <source>
        <dbReference type="Proteomes" id="UP001163046"/>
    </source>
</evidence>
<dbReference type="Proteomes" id="UP001163046">
    <property type="component" value="Unassembled WGS sequence"/>
</dbReference>
<sequence>MDDATKEFIKCMLDNQDATYGISTGPLRAVPRGEHIRTRLGISCQAFLVPDIILWDPMSYFPHRFIFCPSCDEQGVKEDLHPICWKDGSKTYEQPWLLYGLCNDVLLVGRVYLCKNKHQIISHDSGILSQVKEDFPPPFVLFHRVGVTKGLFQFVISHIRAGMTITDVQTLWHQSLFDEYGLRKLCFVKEQQDDPEDFPSFTPKGRKVGEKWKDVEHNGTKLIPQCAVDEINKLLIHVEKGCLSDIPPSGGTSRNEGIHRVLNKTLKKSRTGNKFAIALLGMFFYVWNEKRLSTEKDKKKIRVIPAIESHFTSMGKTSEGDNELSGIIDHFDLSGVDGMEKGAGDSDVSQENSVADMVEKLLGWN</sequence>
<reference evidence="1" key="1">
    <citation type="submission" date="2023-01" db="EMBL/GenBank/DDBJ databases">
        <title>Genome assembly of the deep-sea coral Lophelia pertusa.</title>
        <authorList>
            <person name="Herrera S."/>
            <person name="Cordes E."/>
        </authorList>
    </citation>
    <scope>NUCLEOTIDE SEQUENCE</scope>
    <source>
        <strain evidence="1">USNM1676648</strain>
        <tissue evidence="1">Polyp</tissue>
    </source>
</reference>
<proteinExistence type="predicted"/>
<gene>
    <name evidence="1" type="primary">LCN12_3</name>
    <name evidence="1" type="ORF">OS493_012863</name>
</gene>
<evidence type="ECO:0000313" key="1">
    <source>
        <dbReference type="EMBL" id="KAJ7373274.1"/>
    </source>
</evidence>
<keyword evidence="2" id="KW-1185">Reference proteome</keyword>
<dbReference type="EMBL" id="MU826831">
    <property type="protein sequence ID" value="KAJ7373274.1"/>
    <property type="molecule type" value="Genomic_DNA"/>
</dbReference>
<name>A0A9X0CTW2_9CNID</name>
<dbReference type="AlphaFoldDB" id="A0A9X0CTW2"/>
<protein>
    <submittedName>
        <fullName evidence="1">Retinoic acid binding</fullName>
    </submittedName>
</protein>
<accession>A0A9X0CTW2</accession>
<dbReference type="OrthoDB" id="5963957at2759"/>
<organism evidence="1 2">
    <name type="scientific">Desmophyllum pertusum</name>
    <dbReference type="NCBI Taxonomy" id="174260"/>
    <lineage>
        <taxon>Eukaryota</taxon>
        <taxon>Metazoa</taxon>
        <taxon>Cnidaria</taxon>
        <taxon>Anthozoa</taxon>
        <taxon>Hexacorallia</taxon>
        <taxon>Scleractinia</taxon>
        <taxon>Caryophylliina</taxon>
        <taxon>Caryophylliidae</taxon>
        <taxon>Desmophyllum</taxon>
    </lineage>
</organism>